<proteinExistence type="predicted"/>
<evidence type="ECO:0000256" key="2">
    <source>
        <dbReference type="ARBA" id="ARBA00022729"/>
    </source>
</evidence>
<organism evidence="10 11">
    <name type="scientific">Litorilituus lipolyticus</name>
    <dbReference type="NCBI Taxonomy" id="2491017"/>
    <lineage>
        <taxon>Bacteria</taxon>
        <taxon>Pseudomonadati</taxon>
        <taxon>Pseudomonadota</taxon>
        <taxon>Gammaproteobacteria</taxon>
        <taxon>Alteromonadales</taxon>
        <taxon>Colwelliaceae</taxon>
        <taxon>Litorilituus</taxon>
    </lineage>
</organism>
<dbReference type="InterPro" id="IPR050498">
    <property type="entry name" value="Ycf3"/>
</dbReference>
<dbReference type="AlphaFoldDB" id="A0A502KUX8"/>
<feature type="repeat" description="TPR" evidence="9">
    <location>
        <begin position="106"/>
        <end position="139"/>
    </location>
</feature>
<keyword evidence="11" id="KW-1185">Reference proteome</keyword>
<dbReference type="GO" id="GO:0046813">
    <property type="term" value="P:receptor-mediated virion attachment to host cell"/>
    <property type="evidence" value="ECO:0007669"/>
    <property type="project" value="TreeGrafter"/>
</dbReference>
<dbReference type="NCBIfam" id="NF008391">
    <property type="entry name" value="PRK11189.1"/>
    <property type="match status" value="1"/>
</dbReference>
<keyword evidence="5 8" id="KW-0472">Membrane</keyword>
<dbReference type="PANTHER" id="PTHR44858:SF1">
    <property type="entry name" value="UDP-N-ACETYLGLUCOSAMINE--PEPTIDE N-ACETYLGLUCOSAMINYLTRANSFERASE SPINDLY-RELATED"/>
    <property type="match status" value="1"/>
</dbReference>
<dbReference type="RefSeq" id="WP_140604357.1">
    <property type="nucleotide sequence ID" value="NZ_SAWY01000027.1"/>
</dbReference>
<dbReference type="GO" id="GO:0009279">
    <property type="term" value="C:cell outer membrane"/>
    <property type="evidence" value="ECO:0007669"/>
    <property type="project" value="TreeGrafter"/>
</dbReference>
<dbReference type="InterPro" id="IPR011990">
    <property type="entry name" value="TPR-like_helical_dom_sf"/>
</dbReference>
<feature type="repeat" description="TPR" evidence="9">
    <location>
        <begin position="72"/>
        <end position="105"/>
    </location>
</feature>
<dbReference type="PROSITE" id="PS50005">
    <property type="entry name" value="TPR"/>
    <property type="match status" value="2"/>
</dbReference>
<keyword evidence="6" id="KW-0564">Palmitate</keyword>
<evidence type="ECO:0000256" key="4">
    <source>
        <dbReference type="ARBA" id="ARBA00022803"/>
    </source>
</evidence>
<evidence type="ECO:0000256" key="7">
    <source>
        <dbReference type="ARBA" id="ARBA00023288"/>
    </source>
</evidence>
<comment type="subunit">
    <text evidence="8">Homodimer.</text>
</comment>
<evidence type="ECO:0000256" key="5">
    <source>
        <dbReference type="ARBA" id="ARBA00023136"/>
    </source>
</evidence>
<dbReference type="InterPro" id="IPR023605">
    <property type="entry name" value="Lipoprotein_NlpI"/>
</dbReference>
<dbReference type="OrthoDB" id="509324at2"/>
<dbReference type="GO" id="GO:0005886">
    <property type="term" value="C:plasma membrane"/>
    <property type="evidence" value="ECO:0007669"/>
    <property type="project" value="UniProtKB-SubCell"/>
</dbReference>
<dbReference type="EMBL" id="SAWY01000027">
    <property type="protein sequence ID" value="TPH14065.1"/>
    <property type="molecule type" value="Genomic_DNA"/>
</dbReference>
<accession>A0A502KUX8</accession>
<gene>
    <name evidence="10" type="primary">nlpI</name>
    <name evidence="10" type="ORF">EPA86_12890</name>
</gene>
<comment type="caution">
    <text evidence="10">The sequence shown here is derived from an EMBL/GenBank/DDBJ whole genome shotgun (WGS) entry which is preliminary data.</text>
</comment>
<evidence type="ECO:0000256" key="3">
    <source>
        <dbReference type="ARBA" id="ARBA00022737"/>
    </source>
</evidence>
<sequence>MINKVVFPLVISLAVLTQGCVSTTPLTNPEDPAKMGQLVIAEPLPVNYKSEIAIARLSEVINRVKISEEQRAQLFYDRGVLFDSVGLRSLARLDFSRALQLKPNLVDAYNFLGIHYTQMQEFSQAYEQFDSALELAPLHEYAYLNRGIALYYGARPELAVQDFEAFHHQQSDDPYRILWLYLTEHEVDAKSAMEQLTKRVKKVDDRTWAKQVIKMYLGDISQREFIDNLTQGVETNKHLTDRLCEAYFYLGKYNQILGDELAAANFFKLSLSTNVYEFVEHRYAKLELDLMASTKALSIVP</sequence>
<evidence type="ECO:0000256" key="9">
    <source>
        <dbReference type="PROSITE-ProRule" id="PRU00339"/>
    </source>
</evidence>
<comment type="subcellular location">
    <subcellularLocation>
        <location evidence="8">Cell membrane</location>
    </subcellularLocation>
</comment>
<evidence type="ECO:0000256" key="6">
    <source>
        <dbReference type="ARBA" id="ARBA00023139"/>
    </source>
</evidence>
<keyword evidence="1 8" id="KW-1003">Cell membrane</keyword>
<evidence type="ECO:0000313" key="10">
    <source>
        <dbReference type="EMBL" id="TPH14065.1"/>
    </source>
</evidence>
<dbReference type="Gene3D" id="1.25.40.10">
    <property type="entry name" value="Tetratricopeptide repeat domain"/>
    <property type="match status" value="1"/>
</dbReference>
<dbReference type="Proteomes" id="UP000315303">
    <property type="component" value="Unassembled WGS sequence"/>
</dbReference>
<evidence type="ECO:0000313" key="11">
    <source>
        <dbReference type="Proteomes" id="UP000315303"/>
    </source>
</evidence>
<name>A0A502KUX8_9GAMM</name>
<dbReference type="PROSITE" id="PS50293">
    <property type="entry name" value="TPR_REGION"/>
    <property type="match status" value="1"/>
</dbReference>
<keyword evidence="4 9" id="KW-0802">TPR repeat</keyword>
<protein>
    <recommendedName>
        <fullName evidence="8">Lipoprotein NlpI</fullName>
    </recommendedName>
</protein>
<keyword evidence="2" id="KW-0732">Signal</keyword>
<dbReference type="PIRSF" id="PIRSF004654">
    <property type="entry name" value="NlpI"/>
    <property type="match status" value="1"/>
</dbReference>
<keyword evidence="3" id="KW-0677">Repeat</keyword>
<keyword evidence="7 10" id="KW-0449">Lipoprotein</keyword>
<dbReference type="SMART" id="SM00028">
    <property type="entry name" value="TPR"/>
    <property type="match status" value="4"/>
</dbReference>
<evidence type="ECO:0000256" key="8">
    <source>
        <dbReference type="PIRNR" id="PIRNR004654"/>
    </source>
</evidence>
<dbReference type="InterPro" id="IPR019734">
    <property type="entry name" value="TPR_rpt"/>
</dbReference>
<evidence type="ECO:0000256" key="1">
    <source>
        <dbReference type="ARBA" id="ARBA00022475"/>
    </source>
</evidence>
<dbReference type="SUPFAM" id="SSF48452">
    <property type="entry name" value="TPR-like"/>
    <property type="match status" value="1"/>
</dbReference>
<dbReference type="PANTHER" id="PTHR44858">
    <property type="entry name" value="TETRATRICOPEPTIDE REPEAT PROTEIN 6"/>
    <property type="match status" value="1"/>
</dbReference>
<dbReference type="PROSITE" id="PS51257">
    <property type="entry name" value="PROKAR_LIPOPROTEIN"/>
    <property type="match status" value="1"/>
</dbReference>
<comment type="function">
    <text evidence="8">May be involved in cell division.</text>
</comment>
<reference evidence="10 11" key="1">
    <citation type="submission" date="2019-01" db="EMBL/GenBank/DDBJ databases">
        <title>Litorilituus lipolytica sp. nov., isolated from intertidal sand of the Yellow Sea in China.</title>
        <authorList>
            <person name="Liu A."/>
        </authorList>
    </citation>
    <scope>NUCLEOTIDE SEQUENCE [LARGE SCALE GENOMIC DNA]</scope>
    <source>
        <strain evidence="10 11">RZ04</strain>
    </source>
</reference>